<dbReference type="Proteomes" id="UP001162802">
    <property type="component" value="Unassembled WGS sequence"/>
</dbReference>
<proteinExistence type="predicted"/>
<dbReference type="EMBL" id="JALHAT010000003">
    <property type="protein sequence ID" value="MCJ1959899.1"/>
    <property type="molecule type" value="Genomic_DNA"/>
</dbReference>
<evidence type="ECO:0000313" key="1">
    <source>
        <dbReference type="EMBL" id="MCJ1959899.1"/>
    </source>
</evidence>
<comment type="caution">
    <text evidence="1">The sequence shown here is derived from an EMBL/GenBank/DDBJ whole genome shotgun (WGS) entry which is preliminary data.</text>
</comment>
<reference evidence="1" key="1">
    <citation type="submission" date="2022-03" db="EMBL/GenBank/DDBJ databases">
        <title>Identification of a novel bacterium isolated from mangrove sediments.</title>
        <authorList>
            <person name="Pan X."/>
        </authorList>
    </citation>
    <scope>NUCLEOTIDE SEQUENCE</scope>
    <source>
        <strain evidence="1">B2637</strain>
    </source>
</reference>
<sequence length="76" mass="8515">MSTLNIKERAIMDRWDAGATVERISSDLNMPEDRVFSIIGAYRITDGEMRRRRRDMQEGSAKLLAAILSVRGAAAC</sequence>
<accession>A0ABT0A9N6</accession>
<dbReference type="RefSeq" id="WP_243797406.1">
    <property type="nucleotide sequence ID" value="NZ_JALHAT010000003.1"/>
</dbReference>
<organism evidence="1 2">
    <name type="scientific">Novosphingobium mangrovi</name>
    <name type="common">ex Hu et al. 2023</name>
    <dbReference type="NCBI Taxonomy" id="2930094"/>
    <lineage>
        <taxon>Bacteria</taxon>
        <taxon>Pseudomonadati</taxon>
        <taxon>Pseudomonadota</taxon>
        <taxon>Alphaproteobacteria</taxon>
        <taxon>Sphingomonadales</taxon>
        <taxon>Sphingomonadaceae</taxon>
        <taxon>Novosphingobium</taxon>
    </lineage>
</organism>
<protein>
    <submittedName>
        <fullName evidence="1">Uncharacterized protein</fullName>
    </submittedName>
</protein>
<evidence type="ECO:0000313" key="2">
    <source>
        <dbReference type="Proteomes" id="UP001162802"/>
    </source>
</evidence>
<name>A0ABT0A9N6_9SPHN</name>
<gene>
    <name evidence="1" type="ORF">MTR65_04310</name>
</gene>
<keyword evidence="2" id="KW-1185">Reference proteome</keyword>